<evidence type="ECO:0000256" key="1">
    <source>
        <dbReference type="SAM" id="MobiDB-lite"/>
    </source>
</evidence>
<organism evidence="2 3">
    <name type="scientific">Bradyrhizobium shewense</name>
    <dbReference type="NCBI Taxonomy" id="1761772"/>
    <lineage>
        <taxon>Bacteria</taxon>
        <taxon>Pseudomonadati</taxon>
        <taxon>Pseudomonadota</taxon>
        <taxon>Alphaproteobacteria</taxon>
        <taxon>Hyphomicrobiales</taxon>
        <taxon>Nitrobacteraceae</taxon>
        <taxon>Bradyrhizobium</taxon>
    </lineage>
</organism>
<reference evidence="3" key="1">
    <citation type="submission" date="2016-08" db="EMBL/GenBank/DDBJ databases">
        <authorList>
            <person name="Varghese N."/>
            <person name="Submissions Spin"/>
        </authorList>
    </citation>
    <scope>NUCLEOTIDE SEQUENCE [LARGE SCALE GENOMIC DNA]</scope>
    <source>
        <strain evidence="3">ERR11</strain>
    </source>
</reference>
<evidence type="ECO:0000313" key="3">
    <source>
        <dbReference type="Proteomes" id="UP000199184"/>
    </source>
</evidence>
<dbReference type="EMBL" id="FMAI01000028">
    <property type="protein sequence ID" value="SCB54583.1"/>
    <property type="molecule type" value="Genomic_DNA"/>
</dbReference>
<keyword evidence="3" id="KW-1185">Reference proteome</keyword>
<sequence length="114" mass="12601">MRTERIALGVALAVGGIVAQGAAFAQEYRGTMEQQMACTPDVWRLCSDQIPDVSRITACLQQNTPQLSSGCRAVFQSNNQMPPQQQVPRNRAAPPRYNNAPPPPPQRPYDDYDD</sequence>
<name>A0A1C3XQN3_9BRAD</name>
<gene>
    <name evidence="2" type="ORF">GA0061098_102819</name>
</gene>
<feature type="compositionally biased region" description="Low complexity" evidence="1">
    <location>
        <begin position="88"/>
        <end position="99"/>
    </location>
</feature>
<proteinExistence type="predicted"/>
<dbReference type="Proteomes" id="UP000199184">
    <property type="component" value="Unassembled WGS sequence"/>
</dbReference>
<evidence type="ECO:0008006" key="4">
    <source>
        <dbReference type="Google" id="ProtNLM"/>
    </source>
</evidence>
<feature type="region of interest" description="Disordered" evidence="1">
    <location>
        <begin position="76"/>
        <end position="114"/>
    </location>
</feature>
<feature type="compositionally biased region" description="Polar residues" evidence="1">
    <location>
        <begin position="76"/>
        <end position="87"/>
    </location>
</feature>
<dbReference type="AlphaFoldDB" id="A0A1C3XQN3"/>
<protein>
    <recommendedName>
        <fullName evidence="4">Cysteine rich repeat-containing protein</fullName>
    </recommendedName>
</protein>
<dbReference type="RefSeq" id="WP_091965988.1">
    <property type="nucleotide sequence ID" value="NZ_FMAI01000028.1"/>
</dbReference>
<evidence type="ECO:0000313" key="2">
    <source>
        <dbReference type="EMBL" id="SCB54583.1"/>
    </source>
</evidence>
<accession>A0A1C3XQN3</accession>